<keyword evidence="2" id="KW-1185">Reference proteome</keyword>
<dbReference type="AlphaFoldDB" id="A0AAN7KGR2"/>
<organism evidence="1 2">
    <name type="scientific">Trapa incisa</name>
    <dbReference type="NCBI Taxonomy" id="236973"/>
    <lineage>
        <taxon>Eukaryota</taxon>
        <taxon>Viridiplantae</taxon>
        <taxon>Streptophyta</taxon>
        <taxon>Embryophyta</taxon>
        <taxon>Tracheophyta</taxon>
        <taxon>Spermatophyta</taxon>
        <taxon>Magnoliopsida</taxon>
        <taxon>eudicotyledons</taxon>
        <taxon>Gunneridae</taxon>
        <taxon>Pentapetalae</taxon>
        <taxon>rosids</taxon>
        <taxon>malvids</taxon>
        <taxon>Myrtales</taxon>
        <taxon>Lythraceae</taxon>
        <taxon>Trapa</taxon>
    </lineage>
</organism>
<dbReference type="Proteomes" id="UP001345219">
    <property type="component" value="Chromosome 7"/>
</dbReference>
<comment type="caution">
    <text evidence="1">The sequence shown here is derived from an EMBL/GenBank/DDBJ whole genome shotgun (WGS) entry which is preliminary data.</text>
</comment>
<evidence type="ECO:0000313" key="2">
    <source>
        <dbReference type="Proteomes" id="UP001345219"/>
    </source>
</evidence>
<reference evidence="1 2" key="1">
    <citation type="journal article" date="2023" name="Hortic Res">
        <title>Pangenome of water caltrop reveals structural variations and asymmetric subgenome divergence after allopolyploidization.</title>
        <authorList>
            <person name="Zhang X."/>
            <person name="Chen Y."/>
            <person name="Wang L."/>
            <person name="Yuan Y."/>
            <person name="Fang M."/>
            <person name="Shi L."/>
            <person name="Lu R."/>
            <person name="Comes H.P."/>
            <person name="Ma Y."/>
            <person name="Chen Y."/>
            <person name="Huang G."/>
            <person name="Zhou Y."/>
            <person name="Zheng Z."/>
            <person name="Qiu Y."/>
        </authorList>
    </citation>
    <scope>NUCLEOTIDE SEQUENCE [LARGE SCALE GENOMIC DNA]</scope>
    <source>
        <tissue evidence="1">Roots</tissue>
    </source>
</reference>
<name>A0AAN7KGR2_9MYRT</name>
<accession>A0AAN7KGR2</accession>
<proteinExistence type="predicted"/>
<gene>
    <name evidence="1" type="ORF">SAY87_008202</name>
</gene>
<dbReference type="EMBL" id="JAXIOK010000007">
    <property type="protein sequence ID" value="KAK4766560.1"/>
    <property type="molecule type" value="Genomic_DNA"/>
</dbReference>
<evidence type="ECO:0000313" key="1">
    <source>
        <dbReference type="EMBL" id="KAK4766560.1"/>
    </source>
</evidence>
<sequence>MTTMIDDAAAEQLKSQSSSVISVEDGEEIRGHWLGFHSPWQLCFDILGLHPCQTQAPQNFFLPLLQISSAFVKIFTKEEKIPLVQVKHVSLLFKLKY</sequence>
<protein>
    <submittedName>
        <fullName evidence="1">Uncharacterized protein</fullName>
    </submittedName>
</protein>